<evidence type="ECO:0000256" key="5">
    <source>
        <dbReference type="ARBA" id="ARBA00022989"/>
    </source>
</evidence>
<dbReference type="GO" id="GO:0005886">
    <property type="term" value="C:plasma membrane"/>
    <property type="evidence" value="ECO:0007669"/>
    <property type="project" value="UniProtKB-SubCell"/>
</dbReference>
<name>A0A3D9HC52_9FLAO</name>
<dbReference type="Proteomes" id="UP000256980">
    <property type="component" value="Unassembled WGS sequence"/>
</dbReference>
<gene>
    <name evidence="8" type="ORF">DFQ10_101837</name>
</gene>
<dbReference type="Pfam" id="PF13440">
    <property type="entry name" value="Polysacc_synt_3"/>
    <property type="match status" value="1"/>
</dbReference>
<feature type="transmembrane region" description="Helical" evidence="7">
    <location>
        <begin position="379"/>
        <end position="397"/>
    </location>
</feature>
<dbReference type="CDD" id="cd13127">
    <property type="entry name" value="MATE_tuaB_like"/>
    <property type="match status" value="1"/>
</dbReference>
<dbReference type="EMBL" id="QRDV01000001">
    <property type="protein sequence ID" value="RED47058.1"/>
    <property type="molecule type" value="Genomic_DNA"/>
</dbReference>
<comment type="subcellular location">
    <subcellularLocation>
        <location evidence="1">Cell membrane</location>
        <topology evidence="1">Multi-pass membrane protein</topology>
    </subcellularLocation>
</comment>
<keyword evidence="5 7" id="KW-1133">Transmembrane helix</keyword>
<sequence length="479" mass="53707">MQQKTLKKQVIGGIAWRGSADVIQQVLQIVFTIVLARLLTRGDFGLVAMALIVNRFVKAMTSIGFGSAIIQSQEITKEQISGIFYIQLALNIVLTAVVYFGSGLAASFFEEPDLVPIIQVIAFVIFIQTFQFPNIILRKRMEFKSFSIAEIVSMVTSNIAAIIMALYGFGVWSLVWRLILQRLIYGALSFYYGKWLPGKPEFRGIKPLFNFGINMMGAQMVYFFAENMIGMLTGRFLGKEVMGLFNIAFNLAIVPASKIQSVLTSVLTPGFSKIQYHAEKFRANYTLALGYTSLVFIPFMVMLMAISQNLIFTFYGEKWQEAGSYLMVLSVVGLLRGLSHILRSAIISKGKSKVIFVSTIVEVVFSLPIMYILMQDLGIYGLMIGYLLGALFGWIYTSIYYNKALEQKNAALSTIKDAVLIAIIVFIPVYSINFLDIKPVIGLIIQLIIGSIIFVIILRSLKRELFDNILIKLKIKKNK</sequence>
<evidence type="ECO:0000256" key="6">
    <source>
        <dbReference type="ARBA" id="ARBA00023136"/>
    </source>
</evidence>
<keyword evidence="4 7" id="KW-0812">Transmembrane</keyword>
<protein>
    <submittedName>
        <fullName evidence="8">O-antigen/teichoic acid export membrane protein</fullName>
    </submittedName>
</protein>
<feature type="transmembrane region" description="Helical" evidence="7">
    <location>
        <begin position="418"/>
        <end position="435"/>
    </location>
</feature>
<evidence type="ECO:0000256" key="2">
    <source>
        <dbReference type="ARBA" id="ARBA00007430"/>
    </source>
</evidence>
<evidence type="ECO:0000313" key="9">
    <source>
        <dbReference type="Proteomes" id="UP000256980"/>
    </source>
</evidence>
<evidence type="ECO:0000256" key="1">
    <source>
        <dbReference type="ARBA" id="ARBA00004651"/>
    </source>
</evidence>
<feature type="transmembrane region" description="Helical" evidence="7">
    <location>
        <begin position="354"/>
        <end position="373"/>
    </location>
</feature>
<comment type="similarity">
    <text evidence="2">Belongs to the polysaccharide synthase family.</text>
</comment>
<dbReference type="AlphaFoldDB" id="A0A3D9HC52"/>
<accession>A0A3D9HC52</accession>
<keyword evidence="9" id="KW-1185">Reference proteome</keyword>
<feature type="transmembrane region" description="Helical" evidence="7">
    <location>
        <begin position="288"/>
        <end position="311"/>
    </location>
</feature>
<dbReference type="PANTHER" id="PTHR30250">
    <property type="entry name" value="PST FAMILY PREDICTED COLANIC ACID TRANSPORTER"/>
    <property type="match status" value="1"/>
</dbReference>
<evidence type="ECO:0000313" key="8">
    <source>
        <dbReference type="EMBL" id="RED47058.1"/>
    </source>
</evidence>
<dbReference type="PANTHER" id="PTHR30250:SF10">
    <property type="entry name" value="LIPOPOLYSACCHARIDE BIOSYNTHESIS PROTEIN WZXC"/>
    <property type="match status" value="1"/>
</dbReference>
<dbReference type="OrthoDB" id="9770347at2"/>
<reference evidence="8 9" key="1">
    <citation type="submission" date="2018-07" db="EMBL/GenBank/DDBJ databases">
        <title>Genomic Encyclopedia of Type Strains, Phase III (KMG-III): the genomes of soil and plant-associated and newly described type strains.</title>
        <authorList>
            <person name="Whitman W."/>
        </authorList>
    </citation>
    <scope>NUCLEOTIDE SEQUENCE [LARGE SCALE GENOMIC DNA]</scope>
    <source>
        <strain evidence="8 9">CECT 7946</strain>
    </source>
</reference>
<keyword evidence="6 7" id="KW-0472">Membrane</keyword>
<organism evidence="8 9">
    <name type="scientific">Winogradskyella eximia</name>
    <dbReference type="NCBI Taxonomy" id="262006"/>
    <lineage>
        <taxon>Bacteria</taxon>
        <taxon>Pseudomonadati</taxon>
        <taxon>Bacteroidota</taxon>
        <taxon>Flavobacteriia</taxon>
        <taxon>Flavobacteriales</taxon>
        <taxon>Flavobacteriaceae</taxon>
        <taxon>Winogradskyella</taxon>
    </lineage>
</organism>
<evidence type="ECO:0000256" key="4">
    <source>
        <dbReference type="ARBA" id="ARBA00022692"/>
    </source>
</evidence>
<proteinExistence type="inferred from homology"/>
<evidence type="ECO:0000256" key="7">
    <source>
        <dbReference type="SAM" id="Phobius"/>
    </source>
</evidence>
<comment type="caution">
    <text evidence="8">The sequence shown here is derived from an EMBL/GenBank/DDBJ whole genome shotgun (WGS) entry which is preliminary data.</text>
</comment>
<dbReference type="RefSeq" id="WP_115816096.1">
    <property type="nucleotide sequence ID" value="NZ_QRDV01000001.1"/>
</dbReference>
<feature type="transmembrane region" description="Helical" evidence="7">
    <location>
        <begin position="82"/>
        <end position="102"/>
    </location>
</feature>
<dbReference type="InterPro" id="IPR050833">
    <property type="entry name" value="Poly_Biosynth_Transport"/>
</dbReference>
<feature type="transmembrane region" description="Helical" evidence="7">
    <location>
        <begin position="441"/>
        <end position="461"/>
    </location>
</feature>
<keyword evidence="3" id="KW-1003">Cell membrane</keyword>
<feature type="transmembrane region" description="Helical" evidence="7">
    <location>
        <begin position="323"/>
        <end position="342"/>
    </location>
</feature>
<evidence type="ECO:0000256" key="3">
    <source>
        <dbReference type="ARBA" id="ARBA00022475"/>
    </source>
</evidence>
<feature type="transmembrane region" description="Helical" evidence="7">
    <location>
        <begin position="114"/>
        <end position="136"/>
    </location>
</feature>